<dbReference type="Gene3D" id="3.30.420.10">
    <property type="entry name" value="Ribonuclease H-like superfamily/Ribonuclease H"/>
    <property type="match status" value="1"/>
</dbReference>
<dbReference type="InterPro" id="IPR001584">
    <property type="entry name" value="Integrase_cat-core"/>
</dbReference>
<dbReference type="EMBL" id="NSDM01000033">
    <property type="protein sequence ID" value="MDQ2589181.1"/>
    <property type="molecule type" value="Genomic_DNA"/>
</dbReference>
<feature type="region of interest" description="Disordered" evidence="1">
    <location>
        <begin position="316"/>
        <end position="335"/>
    </location>
</feature>
<gene>
    <name evidence="3" type="ORF">CKY47_35685</name>
</gene>
<evidence type="ECO:0000313" key="3">
    <source>
        <dbReference type="EMBL" id="MDQ2589181.1"/>
    </source>
</evidence>
<keyword evidence="4" id="KW-1185">Reference proteome</keyword>
<evidence type="ECO:0000259" key="2">
    <source>
        <dbReference type="PROSITE" id="PS50994"/>
    </source>
</evidence>
<dbReference type="PANTHER" id="PTHR46889:SF4">
    <property type="entry name" value="TRANSPOSASE INSO FOR INSERTION SEQUENCE ELEMENT IS911B-RELATED"/>
    <property type="match status" value="1"/>
</dbReference>
<organism evidence="3 4">
    <name type="scientific">Saccharothrix yanglingensis</name>
    <dbReference type="NCBI Taxonomy" id="659496"/>
    <lineage>
        <taxon>Bacteria</taxon>
        <taxon>Bacillati</taxon>
        <taxon>Actinomycetota</taxon>
        <taxon>Actinomycetes</taxon>
        <taxon>Pseudonocardiales</taxon>
        <taxon>Pseudonocardiaceae</taxon>
        <taxon>Saccharothrix</taxon>
    </lineage>
</organism>
<dbReference type="InterPro" id="IPR009057">
    <property type="entry name" value="Homeodomain-like_sf"/>
</dbReference>
<dbReference type="RefSeq" id="WP_306750870.1">
    <property type="nucleotide sequence ID" value="NZ_NSDM01000033.1"/>
</dbReference>
<feature type="domain" description="Integrase catalytic" evidence="2">
    <location>
        <begin position="171"/>
        <end position="331"/>
    </location>
</feature>
<name>A0ABU0XAK8_9PSEU</name>
<dbReference type="PROSITE" id="PS50994">
    <property type="entry name" value="INTEGRASE"/>
    <property type="match status" value="1"/>
</dbReference>
<dbReference type="InterPro" id="IPR050900">
    <property type="entry name" value="Transposase_IS3/IS150/IS904"/>
</dbReference>
<dbReference type="PANTHER" id="PTHR46889">
    <property type="entry name" value="TRANSPOSASE INSF FOR INSERTION SEQUENCE IS3B-RELATED"/>
    <property type="match status" value="1"/>
</dbReference>
<evidence type="ECO:0000313" key="4">
    <source>
        <dbReference type="Proteomes" id="UP001225605"/>
    </source>
</evidence>
<dbReference type="SUPFAM" id="SSF53098">
    <property type="entry name" value="Ribonuclease H-like"/>
    <property type="match status" value="1"/>
</dbReference>
<dbReference type="SUPFAM" id="SSF46689">
    <property type="entry name" value="Homeodomain-like"/>
    <property type="match status" value="1"/>
</dbReference>
<sequence length="356" mass="41310">MALRLLYLIFVRLVGWLVLLGRSSAAKDVELLVLRHEVAVLRRVSPRPRWEWADRAVLAALVRYLPDRLRQHRLVTPGTVLRWHRRLVAKKWTYPNRTGRPPIDDTIAVLIERMAQENTGWGYRRIQGELLKLGHRVAASTVRRVLKRLRVPPAPQRDTDTSWRRFLRAQAASMPACDFFHVDCAVTLKRIYVFFVMEVATRYVHIPGTTTNPDGPWTTQQARNLLMDLGDRTEDFRFLVRDRAGQFTTSFDAVFSDTDIQVVKIPPRCPRANAFAERFVGTIRREATDRLLIINEHHLRAVLDRYVSHYNHRRPHQALQLTPPRPDHPTAEPTWTSIRRRPVLGGLINEYEPTAA</sequence>
<dbReference type="InterPro" id="IPR012337">
    <property type="entry name" value="RNaseH-like_sf"/>
</dbReference>
<evidence type="ECO:0000256" key="1">
    <source>
        <dbReference type="SAM" id="MobiDB-lite"/>
    </source>
</evidence>
<dbReference type="Proteomes" id="UP001225605">
    <property type="component" value="Unassembled WGS sequence"/>
</dbReference>
<accession>A0ABU0XAK8</accession>
<dbReference type="Pfam" id="PF13683">
    <property type="entry name" value="rve_3"/>
    <property type="match status" value="1"/>
</dbReference>
<protein>
    <submittedName>
        <fullName evidence="3">Transposase</fullName>
    </submittedName>
</protein>
<proteinExistence type="predicted"/>
<dbReference type="InterPro" id="IPR036397">
    <property type="entry name" value="RNaseH_sf"/>
</dbReference>
<reference evidence="3 4" key="1">
    <citation type="submission" date="2017-06" db="EMBL/GenBank/DDBJ databases">
        <title>Cultured bacterium strain Saccharothrix yanglingensis Hhs.015.</title>
        <authorList>
            <person name="Xia Y."/>
        </authorList>
    </citation>
    <scope>NUCLEOTIDE SEQUENCE [LARGE SCALE GENOMIC DNA]</scope>
    <source>
        <strain evidence="3 4">Hhs.015</strain>
    </source>
</reference>
<comment type="caution">
    <text evidence="3">The sequence shown here is derived from an EMBL/GenBank/DDBJ whole genome shotgun (WGS) entry which is preliminary data.</text>
</comment>